<keyword evidence="2" id="KW-1185">Reference proteome</keyword>
<dbReference type="Proteomes" id="UP000789860">
    <property type="component" value="Unassembled WGS sequence"/>
</dbReference>
<protein>
    <submittedName>
        <fullName evidence="1">6230_t:CDS:1</fullName>
    </submittedName>
</protein>
<feature type="non-terminal residue" evidence="1">
    <location>
        <position position="1"/>
    </location>
</feature>
<sequence>DKIHYIKKKWINVSLCPSDRVLTKNIKALHEISTMDLLLETLICEAKINNNNNASESFEIPTDFLVIKRSKTTSLIEWQKLKYALHLHSNEESSVLTTPRITKKEKNRILMLDFSSVYDDLKTSIERDAKGNVVSRPMRHQNLEDACKLNCQIHLFKPKAEQIQIPLQPSDRRRGCINLSCARHGLRVEDPLSNS</sequence>
<gene>
    <name evidence="1" type="ORF">SCALOS_LOCUS6760</name>
</gene>
<evidence type="ECO:0000313" key="2">
    <source>
        <dbReference type="Proteomes" id="UP000789860"/>
    </source>
</evidence>
<proteinExistence type="predicted"/>
<evidence type="ECO:0000313" key="1">
    <source>
        <dbReference type="EMBL" id="CAG8596099.1"/>
    </source>
</evidence>
<dbReference type="EMBL" id="CAJVPM010013641">
    <property type="protein sequence ID" value="CAG8596099.1"/>
    <property type="molecule type" value="Genomic_DNA"/>
</dbReference>
<organism evidence="1 2">
    <name type="scientific">Scutellospora calospora</name>
    <dbReference type="NCBI Taxonomy" id="85575"/>
    <lineage>
        <taxon>Eukaryota</taxon>
        <taxon>Fungi</taxon>
        <taxon>Fungi incertae sedis</taxon>
        <taxon>Mucoromycota</taxon>
        <taxon>Glomeromycotina</taxon>
        <taxon>Glomeromycetes</taxon>
        <taxon>Diversisporales</taxon>
        <taxon>Gigasporaceae</taxon>
        <taxon>Scutellospora</taxon>
    </lineage>
</organism>
<reference evidence="1" key="1">
    <citation type="submission" date="2021-06" db="EMBL/GenBank/DDBJ databases">
        <authorList>
            <person name="Kallberg Y."/>
            <person name="Tangrot J."/>
            <person name="Rosling A."/>
        </authorList>
    </citation>
    <scope>NUCLEOTIDE SEQUENCE</scope>
    <source>
        <strain evidence="1">AU212A</strain>
    </source>
</reference>
<accession>A0ACA9MMB1</accession>
<name>A0ACA9MMB1_9GLOM</name>
<comment type="caution">
    <text evidence="1">The sequence shown here is derived from an EMBL/GenBank/DDBJ whole genome shotgun (WGS) entry which is preliminary data.</text>
</comment>